<keyword evidence="2 3" id="KW-1133">Transmembrane helix</keyword>
<dbReference type="RefSeq" id="WP_268115858.1">
    <property type="nucleotide sequence ID" value="NZ_CP113524.1"/>
</dbReference>
<reference evidence="4" key="1">
    <citation type="submission" date="2022-11" db="EMBL/GenBank/DDBJ databases">
        <title>Lacrimispora xylanolytica sy1, complete genome.</title>
        <authorList>
            <person name="Choi S."/>
        </authorList>
    </citation>
    <scope>NUCLEOTIDE SEQUENCE</scope>
    <source>
        <strain evidence="4">Sy1</strain>
    </source>
</reference>
<evidence type="ECO:0000256" key="3">
    <source>
        <dbReference type="SAM" id="Phobius"/>
    </source>
</evidence>
<keyword evidence="5" id="KW-1185">Reference proteome</keyword>
<dbReference type="Gene3D" id="1.10.1760.20">
    <property type="match status" value="1"/>
</dbReference>
<proteinExistence type="predicted"/>
<accession>A0ABY7ADV3</accession>
<dbReference type="InterPro" id="IPR009825">
    <property type="entry name" value="ECF_substrate-spec-like"/>
</dbReference>
<sequence>MKSMGTKKIVYGAFMASLITVATMVIHIPSAFNGYIHLGDGLVLISGILLGPMTGGISAGIGSMMADFLSGYAFYAPATLIIKALASFFSGYLYQRLIKRSGIVSFRLVPFISSGLTCSTIVTGGYFLFECVVYGKSAALLNIPLNLVQNSFSLLIAGTLLPFLLRRNELRSLVLKKDYEE</sequence>
<evidence type="ECO:0000256" key="1">
    <source>
        <dbReference type="ARBA" id="ARBA00022692"/>
    </source>
</evidence>
<dbReference type="PANTHER" id="PTHR37815">
    <property type="entry name" value="UPF0397 PROTEIN BC_2624-RELATED"/>
    <property type="match status" value="1"/>
</dbReference>
<feature type="transmembrane region" description="Helical" evidence="3">
    <location>
        <begin position="42"/>
        <end position="66"/>
    </location>
</feature>
<protein>
    <submittedName>
        <fullName evidence="4">ECF transporter S component</fullName>
    </submittedName>
</protein>
<dbReference type="EMBL" id="CP113524">
    <property type="protein sequence ID" value="WAJ24915.1"/>
    <property type="molecule type" value="Genomic_DNA"/>
</dbReference>
<dbReference type="Pfam" id="PF07155">
    <property type="entry name" value="ECF-ribofla_trS"/>
    <property type="match status" value="1"/>
</dbReference>
<evidence type="ECO:0000313" key="4">
    <source>
        <dbReference type="EMBL" id="WAJ24915.1"/>
    </source>
</evidence>
<feature type="transmembrane region" description="Helical" evidence="3">
    <location>
        <begin position="72"/>
        <end position="94"/>
    </location>
</feature>
<keyword evidence="3" id="KW-0472">Membrane</keyword>
<dbReference type="PANTHER" id="PTHR37815:SF3">
    <property type="entry name" value="UPF0397 PROTEIN SPR0429"/>
    <property type="match status" value="1"/>
</dbReference>
<feature type="transmembrane region" description="Helical" evidence="3">
    <location>
        <begin position="106"/>
        <end position="127"/>
    </location>
</feature>
<evidence type="ECO:0000313" key="5">
    <source>
        <dbReference type="Proteomes" id="UP001163115"/>
    </source>
</evidence>
<feature type="transmembrane region" description="Helical" evidence="3">
    <location>
        <begin position="12"/>
        <end position="30"/>
    </location>
</feature>
<name>A0ABY7ADV3_9FIRM</name>
<keyword evidence="1 3" id="KW-0812">Transmembrane</keyword>
<organism evidence="4 5">
    <name type="scientific">Lacrimispora xylanolytica</name>
    <dbReference type="NCBI Taxonomy" id="29375"/>
    <lineage>
        <taxon>Bacteria</taxon>
        <taxon>Bacillati</taxon>
        <taxon>Bacillota</taxon>
        <taxon>Clostridia</taxon>
        <taxon>Lachnospirales</taxon>
        <taxon>Lachnospiraceae</taxon>
        <taxon>Lacrimispora</taxon>
    </lineage>
</organism>
<dbReference type="Proteomes" id="UP001163115">
    <property type="component" value="Chromosome"/>
</dbReference>
<gene>
    <name evidence="4" type="ORF">OW255_05255</name>
</gene>
<feature type="transmembrane region" description="Helical" evidence="3">
    <location>
        <begin position="147"/>
        <end position="165"/>
    </location>
</feature>
<evidence type="ECO:0000256" key="2">
    <source>
        <dbReference type="ARBA" id="ARBA00022989"/>
    </source>
</evidence>